<comment type="similarity">
    <text evidence="2 12 14">Belongs to the FKBP-type PPIase family. Tig subfamily.</text>
</comment>
<reference evidence="17 18" key="1">
    <citation type="submission" date="2018-08" db="EMBL/GenBank/DDBJ databases">
        <title>Draft genome sequence of Rhodobacter sphaeroides FY.</title>
        <authorList>
            <person name="Rayyan A."/>
            <person name="Meyer T.E."/>
            <person name="Kyndt J.A."/>
        </authorList>
    </citation>
    <scope>NUCLEOTIDE SEQUENCE [LARGE SCALE GENOMIC DNA]</scope>
    <source>
        <strain evidence="17 18">FY</strain>
    </source>
</reference>
<evidence type="ECO:0000256" key="13">
    <source>
        <dbReference type="PROSITE-ProRule" id="PRU00277"/>
    </source>
</evidence>
<dbReference type="InterPro" id="IPR036611">
    <property type="entry name" value="Trigger_fac_ribosome-bd_sf"/>
</dbReference>
<name>A0AAX1UNB7_CERSP</name>
<dbReference type="EMBL" id="QWGP01000005">
    <property type="protein sequence ID" value="RHZ96511.1"/>
    <property type="molecule type" value="Genomic_DNA"/>
</dbReference>
<dbReference type="SUPFAM" id="SSF109998">
    <property type="entry name" value="Triger factor/SurA peptide-binding domain-like"/>
    <property type="match status" value="1"/>
</dbReference>
<dbReference type="GO" id="GO:0006457">
    <property type="term" value="P:protein folding"/>
    <property type="evidence" value="ECO:0007669"/>
    <property type="project" value="UniProtKB-UniRule"/>
</dbReference>
<evidence type="ECO:0000256" key="11">
    <source>
        <dbReference type="ARBA" id="ARBA00029986"/>
    </source>
</evidence>
<dbReference type="Pfam" id="PF05697">
    <property type="entry name" value="Trigger_N"/>
    <property type="match status" value="1"/>
</dbReference>
<dbReference type="RefSeq" id="WP_002720285.1">
    <property type="nucleotide sequence ID" value="NZ_BJXO01000001.1"/>
</dbReference>
<dbReference type="HAMAP" id="MF_00303">
    <property type="entry name" value="Trigger_factor_Tig"/>
    <property type="match status" value="1"/>
</dbReference>
<dbReference type="GO" id="GO:0005737">
    <property type="term" value="C:cytoplasm"/>
    <property type="evidence" value="ECO:0007669"/>
    <property type="project" value="UniProtKB-SubCell"/>
</dbReference>
<evidence type="ECO:0000256" key="10">
    <source>
        <dbReference type="ARBA" id="ARBA00024849"/>
    </source>
</evidence>
<dbReference type="NCBIfam" id="TIGR00115">
    <property type="entry name" value="tig"/>
    <property type="match status" value="1"/>
</dbReference>
<comment type="domain">
    <text evidence="12">Consists of 3 domains; the N-terminus binds the ribosome, the middle domain has PPIase activity, while the C-terminus has intrinsic chaperone activity on its own.</text>
</comment>
<evidence type="ECO:0000256" key="6">
    <source>
        <dbReference type="ARBA" id="ARBA00023110"/>
    </source>
</evidence>
<evidence type="ECO:0000313" key="18">
    <source>
        <dbReference type="Proteomes" id="UP000266305"/>
    </source>
</evidence>
<comment type="subcellular location">
    <subcellularLocation>
        <location evidence="12">Cytoplasm</location>
    </subcellularLocation>
    <text evidence="12">About half TF is bound to the ribosome near the polypeptide exit tunnel while the other half is free in the cytoplasm.</text>
</comment>
<dbReference type="SMR" id="A0AAX1UNB7"/>
<gene>
    <name evidence="12" type="primary">tig</name>
    <name evidence="17" type="ORF">D1114_07330</name>
</gene>
<evidence type="ECO:0000256" key="7">
    <source>
        <dbReference type="ARBA" id="ARBA00023186"/>
    </source>
</evidence>
<keyword evidence="5 12" id="KW-0132">Cell division</keyword>
<evidence type="ECO:0000256" key="5">
    <source>
        <dbReference type="ARBA" id="ARBA00022618"/>
    </source>
</evidence>
<dbReference type="InterPro" id="IPR046357">
    <property type="entry name" value="PPIase_dom_sf"/>
</dbReference>
<keyword evidence="7 12" id="KW-0143">Chaperone</keyword>
<keyword evidence="8 12" id="KW-0413">Isomerase</keyword>
<dbReference type="Pfam" id="PF05698">
    <property type="entry name" value="Trigger_C"/>
    <property type="match status" value="1"/>
</dbReference>
<dbReference type="SUPFAM" id="SSF102735">
    <property type="entry name" value="Trigger factor ribosome-binding domain"/>
    <property type="match status" value="1"/>
</dbReference>
<dbReference type="FunFam" id="3.10.50.40:FF:000001">
    <property type="entry name" value="Trigger factor"/>
    <property type="match status" value="1"/>
</dbReference>
<evidence type="ECO:0000259" key="16">
    <source>
        <dbReference type="PROSITE" id="PS50059"/>
    </source>
</evidence>
<proteinExistence type="inferred from homology"/>
<evidence type="ECO:0000256" key="9">
    <source>
        <dbReference type="ARBA" id="ARBA00023306"/>
    </source>
</evidence>
<organism evidence="17 18">
    <name type="scientific">Cereibacter sphaeroides</name>
    <name type="common">Rhodobacter sphaeroides</name>
    <dbReference type="NCBI Taxonomy" id="1063"/>
    <lineage>
        <taxon>Bacteria</taxon>
        <taxon>Pseudomonadati</taxon>
        <taxon>Pseudomonadota</taxon>
        <taxon>Alphaproteobacteria</taxon>
        <taxon>Rhodobacterales</taxon>
        <taxon>Paracoccaceae</taxon>
        <taxon>Cereibacter</taxon>
    </lineage>
</organism>
<dbReference type="SUPFAM" id="SSF54534">
    <property type="entry name" value="FKBP-like"/>
    <property type="match status" value="1"/>
</dbReference>
<evidence type="ECO:0000256" key="15">
    <source>
        <dbReference type="SAM" id="Coils"/>
    </source>
</evidence>
<evidence type="ECO:0000256" key="1">
    <source>
        <dbReference type="ARBA" id="ARBA00000971"/>
    </source>
</evidence>
<dbReference type="PROSITE" id="PS50059">
    <property type="entry name" value="FKBP_PPIASE"/>
    <property type="match status" value="1"/>
</dbReference>
<dbReference type="InterPro" id="IPR005215">
    <property type="entry name" value="Trig_fac"/>
</dbReference>
<evidence type="ECO:0000256" key="8">
    <source>
        <dbReference type="ARBA" id="ARBA00023235"/>
    </source>
</evidence>
<dbReference type="GeneID" id="3719562"/>
<dbReference type="InterPro" id="IPR008881">
    <property type="entry name" value="Trigger_fac_ribosome-bd_bac"/>
</dbReference>
<comment type="function">
    <text evidence="10 12">Involved in protein export. Acts as a chaperone by maintaining the newly synthesized protein in an open conformation. Functions as a peptidyl-prolyl cis-trans isomerase.</text>
</comment>
<evidence type="ECO:0000313" key="17">
    <source>
        <dbReference type="EMBL" id="RHZ96511.1"/>
    </source>
</evidence>
<protein>
    <recommendedName>
        <fullName evidence="4 12">Trigger factor</fullName>
        <shortName evidence="12">TF</shortName>
        <ecNumber evidence="3 12">5.2.1.8</ecNumber>
    </recommendedName>
    <alternativeName>
        <fullName evidence="11 12">PPIase</fullName>
    </alternativeName>
</protein>
<evidence type="ECO:0000256" key="14">
    <source>
        <dbReference type="RuleBase" id="RU003914"/>
    </source>
</evidence>
<keyword evidence="9 12" id="KW-0131">Cell cycle</keyword>
<dbReference type="InterPro" id="IPR037041">
    <property type="entry name" value="Trigger_fac_C_sf"/>
</dbReference>
<feature type="domain" description="PPIase FKBP-type" evidence="16">
    <location>
        <begin position="166"/>
        <end position="253"/>
    </location>
</feature>
<evidence type="ECO:0000256" key="2">
    <source>
        <dbReference type="ARBA" id="ARBA00005464"/>
    </source>
</evidence>
<dbReference type="GO" id="GO:0015031">
    <property type="term" value="P:protein transport"/>
    <property type="evidence" value="ECO:0007669"/>
    <property type="project" value="UniProtKB-UniRule"/>
</dbReference>
<accession>A0AAX1UNB7</accession>
<dbReference type="GO" id="GO:0003755">
    <property type="term" value="F:peptidyl-prolyl cis-trans isomerase activity"/>
    <property type="evidence" value="ECO:0007669"/>
    <property type="project" value="UniProtKB-UniRule"/>
</dbReference>
<dbReference type="GO" id="GO:0051301">
    <property type="term" value="P:cell division"/>
    <property type="evidence" value="ECO:0007669"/>
    <property type="project" value="UniProtKB-KW"/>
</dbReference>
<comment type="caution">
    <text evidence="17">The sequence shown here is derived from an EMBL/GenBank/DDBJ whole genome shotgun (WGS) entry which is preliminary data.</text>
</comment>
<dbReference type="EC" id="5.2.1.8" evidence="3 12"/>
<dbReference type="Pfam" id="PF00254">
    <property type="entry name" value="FKBP_C"/>
    <property type="match status" value="1"/>
</dbReference>
<dbReference type="InterPro" id="IPR001179">
    <property type="entry name" value="PPIase_FKBP_dom"/>
</dbReference>
<keyword evidence="15" id="KW-0175">Coiled coil</keyword>
<comment type="catalytic activity">
    <reaction evidence="1 12 13">
        <text>[protein]-peptidylproline (omega=180) = [protein]-peptidylproline (omega=0)</text>
        <dbReference type="Rhea" id="RHEA:16237"/>
        <dbReference type="Rhea" id="RHEA-COMP:10747"/>
        <dbReference type="Rhea" id="RHEA-COMP:10748"/>
        <dbReference type="ChEBI" id="CHEBI:83833"/>
        <dbReference type="ChEBI" id="CHEBI:83834"/>
        <dbReference type="EC" id="5.2.1.8"/>
    </reaction>
</comment>
<dbReference type="PIRSF" id="PIRSF003095">
    <property type="entry name" value="Trigger_factor"/>
    <property type="match status" value="1"/>
</dbReference>
<dbReference type="Proteomes" id="UP000266305">
    <property type="component" value="Unassembled WGS sequence"/>
</dbReference>
<dbReference type="InterPro" id="IPR008880">
    <property type="entry name" value="Trigger_fac_C"/>
</dbReference>
<keyword evidence="6 12" id="KW-0697">Rotamase</keyword>
<evidence type="ECO:0000256" key="4">
    <source>
        <dbReference type="ARBA" id="ARBA00016902"/>
    </source>
</evidence>
<dbReference type="Gene3D" id="1.10.3120.10">
    <property type="entry name" value="Trigger factor, C-terminal domain"/>
    <property type="match status" value="1"/>
</dbReference>
<sequence>MQVTETQKEGLKRAYTITVTAAELDAKVQEKLVEAQPDIEMKGFRKGKVPLAMLKKQFGPRLLGDAMQDAIDGAMRDHLETSGDRPAMQPEVRMVDGETWKEGTDVVVEMKYEALPEIPEIETSKVSLERLVVKADEAAIEEALKNLAESAQNFEDRRKGSKAKDGDQVVIDFKGSVDGELFEGGSAEDYPLVLGSGSFIPGFEEQLVGTKVDDEVTVKVSFPAEYGAKHLAGKEAEFACTVKAVKAPKAAELDDELAKKYGAEDLAALKSQISERLEAEYKGASRAVLKRALLDQLDQMVSFELPSKLVEAEAHQIAHQLWHEEHPEEHGHNHGNIEPTDEHKALAERRVRLGLLLAEIGRKAEVTVTDAEMTQAVLAQARQYPGQERAYFEFVQKNPQIQQQLRAPIFEDKVVDLILEGATVTEKEVGKDDLQKAIEALDEM</sequence>
<evidence type="ECO:0000256" key="3">
    <source>
        <dbReference type="ARBA" id="ARBA00013194"/>
    </source>
</evidence>
<dbReference type="Gene3D" id="3.10.50.40">
    <property type="match status" value="1"/>
</dbReference>
<dbReference type="AlphaFoldDB" id="A0AAX1UNB7"/>
<feature type="coiled-coil region" evidence="15">
    <location>
        <begin position="133"/>
        <end position="164"/>
    </location>
</feature>
<dbReference type="InterPro" id="IPR027304">
    <property type="entry name" value="Trigger_fact/SurA_dom_sf"/>
</dbReference>
<keyword evidence="12" id="KW-0963">Cytoplasm</keyword>
<dbReference type="Gene3D" id="3.30.70.1050">
    <property type="entry name" value="Trigger factor ribosome-binding domain"/>
    <property type="match status" value="1"/>
</dbReference>
<evidence type="ECO:0000256" key="12">
    <source>
        <dbReference type="HAMAP-Rule" id="MF_00303"/>
    </source>
</evidence>